<sequence length="277" mass="30285">MISEVNIANHYTHGNLLNAIKIALSKAGHTLDSVSAEQLTAIDEFHIGGREATTQLLNGITFAAEAQLLDIGCGLGGTTRYLASHYTSYVTGIDLTAEYIKVAQVLNQKLGIAERINLLQASATSLPFADDSFDGVTMLHVGMNVADKQALFADVFRCLRENSLFLIYDVMKTNKDTVNYPLPWASTSDTSYLSSLDSYQRKLKAVGFNVVAINSRKDFALDYFKRQSGKIATNGVKPLLSLHTLIQDNAKLKFSHLIDQISSNALTPIEIIVKKPG</sequence>
<evidence type="ECO:0000256" key="4">
    <source>
        <dbReference type="ARBA" id="ARBA00025707"/>
    </source>
</evidence>
<comment type="pathway">
    <text evidence="1">Lipid metabolism.</text>
</comment>
<evidence type="ECO:0000256" key="1">
    <source>
        <dbReference type="ARBA" id="ARBA00005189"/>
    </source>
</evidence>
<evidence type="ECO:0000256" key="3">
    <source>
        <dbReference type="ARBA" id="ARBA00022679"/>
    </source>
</evidence>
<evidence type="ECO:0000259" key="5">
    <source>
        <dbReference type="Pfam" id="PF08241"/>
    </source>
</evidence>
<gene>
    <name evidence="6" type="ORF">HNQ55_001006</name>
</gene>
<evidence type="ECO:0000256" key="2">
    <source>
        <dbReference type="ARBA" id="ARBA00022603"/>
    </source>
</evidence>
<keyword evidence="3" id="KW-0808">Transferase</keyword>
<dbReference type="GO" id="GO:0008757">
    <property type="term" value="F:S-adenosylmethionine-dependent methyltransferase activity"/>
    <property type="evidence" value="ECO:0007669"/>
    <property type="project" value="InterPro"/>
</dbReference>
<comment type="caution">
    <text evidence="6">The sequence shown here is derived from an EMBL/GenBank/DDBJ whole genome shotgun (WGS) entry which is preliminary data.</text>
</comment>
<keyword evidence="2 6" id="KW-0489">Methyltransferase</keyword>
<accession>A0A7X0NFJ1</accession>
<dbReference type="InterPro" id="IPR029063">
    <property type="entry name" value="SAM-dependent_MTases_sf"/>
</dbReference>
<dbReference type="Pfam" id="PF08241">
    <property type="entry name" value="Methyltransf_11"/>
    <property type="match status" value="1"/>
</dbReference>
<dbReference type="AlphaFoldDB" id="A0A7X0NFJ1"/>
<dbReference type="RefSeq" id="WP_184423250.1">
    <property type="nucleotide sequence ID" value="NZ_AP027362.1"/>
</dbReference>
<dbReference type="Gene3D" id="3.40.50.150">
    <property type="entry name" value="Vaccinia Virus protein VP39"/>
    <property type="match status" value="1"/>
</dbReference>
<dbReference type="Proteomes" id="UP000537141">
    <property type="component" value="Unassembled WGS sequence"/>
</dbReference>
<evidence type="ECO:0000313" key="6">
    <source>
        <dbReference type="EMBL" id="MBB6542517.1"/>
    </source>
</evidence>
<evidence type="ECO:0000313" key="7">
    <source>
        <dbReference type="Proteomes" id="UP000537141"/>
    </source>
</evidence>
<dbReference type="SUPFAM" id="SSF53335">
    <property type="entry name" value="S-adenosyl-L-methionine-dependent methyltransferases"/>
    <property type="match status" value="1"/>
</dbReference>
<dbReference type="InterPro" id="IPR013216">
    <property type="entry name" value="Methyltransf_11"/>
</dbReference>
<comment type="pathway">
    <text evidence="4">Phospholipid metabolism.</text>
</comment>
<protein>
    <submittedName>
        <fullName evidence="6">Ubiquinone/menaquinone biosynthesis C-methylase UbiE</fullName>
    </submittedName>
</protein>
<proteinExistence type="predicted"/>
<dbReference type="EMBL" id="JACHHU010000005">
    <property type="protein sequence ID" value="MBB6542517.1"/>
    <property type="molecule type" value="Genomic_DNA"/>
</dbReference>
<feature type="domain" description="Methyltransferase type 11" evidence="5">
    <location>
        <begin position="69"/>
        <end position="167"/>
    </location>
</feature>
<dbReference type="GO" id="GO:0032259">
    <property type="term" value="P:methylation"/>
    <property type="evidence" value="ECO:0007669"/>
    <property type="project" value="UniProtKB-KW"/>
</dbReference>
<keyword evidence="7" id="KW-1185">Reference proteome</keyword>
<reference evidence="6 7" key="1">
    <citation type="submission" date="2020-08" db="EMBL/GenBank/DDBJ databases">
        <title>Genomic Encyclopedia of Type Strains, Phase IV (KMG-IV): sequencing the most valuable type-strain genomes for metagenomic binning, comparative biology and taxonomic classification.</title>
        <authorList>
            <person name="Goeker M."/>
        </authorList>
    </citation>
    <scope>NUCLEOTIDE SEQUENCE [LARGE SCALE GENOMIC DNA]</scope>
    <source>
        <strain evidence="6 7">DSM 26287</strain>
    </source>
</reference>
<dbReference type="CDD" id="cd02440">
    <property type="entry name" value="AdoMet_MTases"/>
    <property type="match status" value="1"/>
</dbReference>
<dbReference type="PANTHER" id="PTHR44307:SF2">
    <property type="entry name" value="PHOSPHOETHANOLAMINE METHYLTRANSFERASE ISOFORM X1"/>
    <property type="match status" value="1"/>
</dbReference>
<keyword evidence="6" id="KW-0830">Ubiquinone</keyword>
<name>A0A7X0NFJ1_9GAMM</name>
<organism evidence="6 7">
    <name type="scientific">Thalassotalea piscium</name>
    <dbReference type="NCBI Taxonomy" id="1230533"/>
    <lineage>
        <taxon>Bacteria</taxon>
        <taxon>Pseudomonadati</taxon>
        <taxon>Pseudomonadota</taxon>
        <taxon>Gammaproteobacteria</taxon>
        <taxon>Alteromonadales</taxon>
        <taxon>Colwelliaceae</taxon>
        <taxon>Thalassotalea</taxon>
    </lineage>
</organism>
<dbReference type="PANTHER" id="PTHR44307">
    <property type="entry name" value="PHOSPHOETHANOLAMINE METHYLTRANSFERASE"/>
    <property type="match status" value="1"/>
</dbReference>